<evidence type="ECO:0000313" key="3">
    <source>
        <dbReference type="Proteomes" id="UP000240509"/>
    </source>
</evidence>
<organism evidence="2 3">
    <name type="scientific">Alkalicoccus saliphilus</name>
    <dbReference type="NCBI Taxonomy" id="200989"/>
    <lineage>
        <taxon>Bacteria</taxon>
        <taxon>Bacillati</taxon>
        <taxon>Bacillota</taxon>
        <taxon>Bacilli</taxon>
        <taxon>Bacillales</taxon>
        <taxon>Bacillaceae</taxon>
        <taxon>Alkalicoccus</taxon>
    </lineage>
</organism>
<dbReference type="Pfam" id="PF20990">
    <property type="entry name" value="DUF2207_C"/>
    <property type="match status" value="1"/>
</dbReference>
<evidence type="ECO:0000313" key="2">
    <source>
        <dbReference type="EMBL" id="PTL39496.1"/>
    </source>
</evidence>
<gene>
    <name evidence="2" type="ORF">C6Y45_05485</name>
</gene>
<dbReference type="OrthoDB" id="5507254at2"/>
<reference evidence="2 3" key="1">
    <citation type="submission" date="2018-03" db="EMBL/GenBank/DDBJ databases">
        <title>Alkalicoccus saliphilus sp. nov., isolated from a mineral pool.</title>
        <authorList>
            <person name="Zhao B."/>
        </authorList>
    </citation>
    <scope>NUCLEOTIDE SEQUENCE [LARGE SCALE GENOMIC DNA]</scope>
    <source>
        <strain evidence="2 3">6AG</strain>
    </source>
</reference>
<sequence>MMTVMASVSFALFAFSVFLWMKERNSALTAAPSVIKKNITPVEASLITGDSFTVRHVTATILDLVLKEHLSAERTADGRVMYMDNADRSKLKQYERSLVDYLFYRIGKDGTFFMEDVESATVDPEERGSFYTFLEKVKNEIQTELRESVISRRSRNARTVLPLSSFLLMISGAVMLFEHPVSGLAVWAGSAVLGGLMLKQEWLTAYGMEEKERWQRYRNYLKNHRTAGGPLEELAADYVYAVAFGLSGNYEENYPLRDASSLQLRSSEFPLYMPAAGTGALFIINRGESEQLTEAFYKAEHTEGDIISTNANDDGA</sequence>
<dbReference type="InterPro" id="IPR048389">
    <property type="entry name" value="YciQ-like_C"/>
</dbReference>
<comment type="caution">
    <text evidence="2">The sequence shown here is derived from an EMBL/GenBank/DDBJ whole genome shotgun (WGS) entry which is preliminary data.</text>
</comment>
<dbReference type="EMBL" id="PZJJ01000006">
    <property type="protein sequence ID" value="PTL39496.1"/>
    <property type="molecule type" value="Genomic_DNA"/>
</dbReference>
<evidence type="ECO:0000259" key="1">
    <source>
        <dbReference type="Pfam" id="PF20990"/>
    </source>
</evidence>
<proteinExistence type="predicted"/>
<feature type="domain" description="Predicted membrane protein YciQ-like C-terminal" evidence="1">
    <location>
        <begin position="39"/>
        <end position="253"/>
    </location>
</feature>
<dbReference type="RefSeq" id="WP_107584062.1">
    <property type="nucleotide sequence ID" value="NZ_PZJJ01000006.1"/>
</dbReference>
<name>A0A2T4U7X5_9BACI</name>
<accession>A0A2T4U7X5</accession>
<keyword evidence="3" id="KW-1185">Reference proteome</keyword>
<protein>
    <recommendedName>
        <fullName evidence="1">Predicted membrane protein YciQ-like C-terminal domain-containing protein</fullName>
    </recommendedName>
</protein>
<dbReference type="Proteomes" id="UP000240509">
    <property type="component" value="Unassembled WGS sequence"/>
</dbReference>
<dbReference type="AlphaFoldDB" id="A0A2T4U7X5"/>